<name>A0ACB5TZ30_CANBO</name>
<keyword evidence="2" id="KW-1185">Reference proteome</keyword>
<accession>A0ACB5TZ30</accession>
<dbReference type="Proteomes" id="UP001165101">
    <property type="component" value="Unassembled WGS sequence"/>
</dbReference>
<sequence length="129" mass="13894">MSSKKVPPPPPPPVSAGERKSSEIERSNGHRVFSFGGHHKQVIDEDDAEEKQNIGSNLRKINAAAYTISGSSATASNATNSTSKITIDDSKYAYSNADSIPRPRKFEGNTKLYPSGRGSSVPLNLSLYE</sequence>
<reference evidence="1" key="1">
    <citation type="submission" date="2023-04" db="EMBL/GenBank/DDBJ databases">
        <title>Candida boidinii NBRC 1967.</title>
        <authorList>
            <person name="Ichikawa N."/>
            <person name="Sato H."/>
            <person name="Tonouchi N."/>
        </authorList>
    </citation>
    <scope>NUCLEOTIDE SEQUENCE</scope>
    <source>
        <strain evidence="1">NBRC 1967</strain>
    </source>
</reference>
<dbReference type="EMBL" id="BSXV01002808">
    <property type="protein sequence ID" value="GME96782.1"/>
    <property type="molecule type" value="Genomic_DNA"/>
</dbReference>
<comment type="caution">
    <text evidence="1">The sequence shown here is derived from an EMBL/GenBank/DDBJ whole genome shotgun (WGS) entry which is preliminary data.</text>
</comment>
<evidence type="ECO:0000313" key="1">
    <source>
        <dbReference type="EMBL" id="GME96782.1"/>
    </source>
</evidence>
<proteinExistence type="predicted"/>
<evidence type="ECO:0000313" key="2">
    <source>
        <dbReference type="Proteomes" id="UP001165101"/>
    </source>
</evidence>
<protein>
    <submittedName>
        <fullName evidence="1">Unnamed protein product</fullName>
    </submittedName>
</protein>
<organism evidence="1 2">
    <name type="scientific">Candida boidinii</name>
    <name type="common">Yeast</name>
    <dbReference type="NCBI Taxonomy" id="5477"/>
    <lineage>
        <taxon>Eukaryota</taxon>
        <taxon>Fungi</taxon>
        <taxon>Dikarya</taxon>
        <taxon>Ascomycota</taxon>
        <taxon>Saccharomycotina</taxon>
        <taxon>Pichiomycetes</taxon>
        <taxon>Pichiales</taxon>
        <taxon>Pichiaceae</taxon>
        <taxon>Ogataea</taxon>
        <taxon>Ogataea/Candida clade</taxon>
    </lineage>
</organism>
<gene>
    <name evidence="1" type="ORF">Cboi01_000438700</name>
</gene>